<name>A0A0F9HQY4_9ZZZZ</name>
<organism evidence="1">
    <name type="scientific">marine sediment metagenome</name>
    <dbReference type="NCBI Taxonomy" id="412755"/>
    <lineage>
        <taxon>unclassified sequences</taxon>
        <taxon>metagenomes</taxon>
        <taxon>ecological metagenomes</taxon>
    </lineage>
</organism>
<dbReference type="EMBL" id="LAZR01016171">
    <property type="protein sequence ID" value="KKM05642.1"/>
    <property type="molecule type" value="Genomic_DNA"/>
</dbReference>
<dbReference type="AlphaFoldDB" id="A0A0F9HQY4"/>
<protein>
    <submittedName>
        <fullName evidence="1">Uncharacterized protein</fullName>
    </submittedName>
</protein>
<accession>A0A0F9HQY4</accession>
<gene>
    <name evidence="1" type="ORF">LCGC14_1752000</name>
</gene>
<proteinExistence type="predicted"/>
<evidence type="ECO:0000313" key="1">
    <source>
        <dbReference type="EMBL" id="KKM05642.1"/>
    </source>
</evidence>
<sequence length="57" mass="6598">MKVKTIKDKSKVPAWKNKWVSGADSNNDYSGDLRTLSLNRINRNEFPKNKSLFNTIK</sequence>
<reference evidence="1" key="1">
    <citation type="journal article" date="2015" name="Nature">
        <title>Complex archaea that bridge the gap between prokaryotes and eukaryotes.</title>
        <authorList>
            <person name="Spang A."/>
            <person name="Saw J.H."/>
            <person name="Jorgensen S.L."/>
            <person name="Zaremba-Niedzwiedzka K."/>
            <person name="Martijn J."/>
            <person name="Lind A.E."/>
            <person name="van Eijk R."/>
            <person name="Schleper C."/>
            <person name="Guy L."/>
            <person name="Ettema T.J."/>
        </authorList>
    </citation>
    <scope>NUCLEOTIDE SEQUENCE</scope>
</reference>
<comment type="caution">
    <text evidence="1">The sequence shown here is derived from an EMBL/GenBank/DDBJ whole genome shotgun (WGS) entry which is preliminary data.</text>
</comment>